<reference evidence="1 2" key="1">
    <citation type="submission" date="2022-07" db="EMBL/GenBank/DDBJ databases">
        <title>Genome sequence of Terrisporobacter mayombei DSM6539.</title>
        <authorList>
            <person name="Boeer T."/>
            <person name="Bengelsdorf F.R."/>
            <person name="Daniel R."/>
            <person name="Poehlein A."/>
        </authorList>
    </citation>
    <scope>NUCLEOTIDE SEQUENCE [LARGE SCALE GENOMIC DNA]</scope>
    <source>
        <strain evidence="1 2">DSM 6539</strain>
    </source>
</reference>
<sequence length="55" mass="6535">MASNKPTIINISFKTSTLDDQILLDWLEQKFLEYGKSNYIKNVLREKMLEEINKE</sequence>
<gene>
    <name evidence="1" type="ORF">TEMA_10060</name>
</gene>
<evidence type="ECO:0000313" key="1">
    <source>
        <dbReference type="EMBL" id="WMT80685.1"/>
    </source>
</evidence>
<keyword evidence="2" id="KW-1185">Reference proteome</keyword>
<organism evidence="1 2">
    <name type="scientific">Terrisporobacter mayombei</name>
    <dbReference type="NCBI Taxonomy" id="1541"/>
    <lineage>
        <taxon>Bacteria</taxon>
        <taxon>Bacillati</taxon>
        <taxon>Bacillota</taxon>
        <taxon>Clostridia</taxon>
        <taxon>Peptostreptococcales</taxon>
        <taxon>Peptostreptococcaceae</taxon>
        <taxon>Terrisporobacter</taxon>
    </lineage>
</organism>
<dbReference type="EMBL" id="CP101637">
    <property type="protein sequence ID" value="WMT80685.1"/>
    <property type="molecule type" value="Genomic_DNA"/>
</dbReference>
<evidence type="ECO:0000313" key="2">
    <source>
        <dbReference type="Proteomes" id="UP001235030"/>
    </source>
</evidence>
<dbReference type="RefSeq" id="WP_228104913.1">
    <property type="nucleotide sequence ID" value="NZ_CP101637.1"/>
</dbReference>
<proteinExistence type="predicted"/>
<dbReference type="Proteomes" id="UP001235030">
    <property type="component" value="Chromosome"/>
</dbReference>
<accession>A0ABY9Q065</accession>
<name>A0ABY9Q065_9FIRM</name>
<protein>
    <submittedName>
        <fullName evidence="1">Uncharacterized protein</fullName>
    </submittedName>
</protein>